<evidence type="ECO:0000256" key="1">
    <source>
        <dbReference type="ARBA" id="ARBA00009477"/>
    </source>
</evidence>
<gene>
    <name evidence="6" type="ORF">ALFOR1_30147</name>
</gene>
<sequence length="352" mass="38799">MKYSVYDALKTWTRLCALFLVMVPTANAQFMGDRQAKLVVTKPIQFMNETRKVEAVGSAEAVRSIVLYPAVSDEVTEINFVPGQSVEKGKVLVRLDDRRQQTALKRAKLTLEDAQRTVERLASSYKQGAVPVSELDLARTQRDLAEVALEEAKADLEDRHIVAPFDGIVGITDVEVGDRINEQTVITTLDNRSKLFINFKAPEAALPVLLNAPSVTLEPWSDKEQLVKAEIAQVDSRINEADRTLRARALLDNSSDKFRPGMSFRVNLSIEGDRYAAVPEAALLWGATGAYIWLAEDGKAKRVDVSVHQRLRGTILVSGDIEEGDALISEGVQRLRTGQEITTELAGGPQGE</sequence>
<dbReference type="RefSeq" id="WP_179982809.1">
    <property type="nucleotide sequence ID" value="NZ_LR812090.1"/>
</dbReference>
<comment type="similarity">
    <text evidence="1">Belongs to the membrane fusion protein (MFP) (TC 8.A.1) family.</text>
</comment>
<dbReference type="InterPro" id="IPR058792">
    <property type="entry name" value="Beta-barrel_RND_2"/>
</dbReference>
<dbReference type="Pfam" id="PF25954">
    <property type="entry name" value="Beta-barrel_RND_2"/>
    <property type="match status" value="1"/>
</dbReference>
<reference evidence="6 7" key="1">
    <citation type="submission" date="2020-06" db="EMBL/GenBank/DDBJ databases">
        <authorList>
            <person name="Duchaud E."/>
        </authorList>
    </citation>
    <scope>NUCLEOTIDE SEQUENCE [LARGE SCALE GENOMIC DNA]</scope>
    <source>
        <strain evidence="6">Alteromonas fortis</strain>
    </source>
</reference>
<feature type="domain" description="CusB-like beta-barrel" evidence="5">
    <location>
        <begin position="197"/>
        <end position="269"/>
    </location>
</feature>
<evidence type="ECO:0000259" key="4">
    <source>
        <dbReference type="Pfam" id="PF25917"/>
    </source>
</evidence>
<feature type="domain" description="Multidrug resistance protein MdtA-like barrel-sandwich hybrid" evidence="4">
    <location>
        <begin position="68"/>
        <end position="182"/>
    </location>
</feature>
<keyword evidence="3" id="KW-0732">Signal</keyword>
<dbReference type="GO" id="GO:1990281">
    <property type="term" value="C:efflux pump complex"/>
    <property type="evidence" value="ECO:0007669"/>
    <property type="project" value="TreeGrafter"/>
</dbReference>
<protein>
    <submittedName>
        <fullName evidence="6">Efflux transporter periplasmic adaptor subunit</fullName>
    </submittedName>
</protein>
<evidence type="ECO:0000259" key="5">
    <source>
        <dbReference type="Pfam" id="PF25954"/>
    </source>
</evidence>
<dbReference type="GO" id="GO:0015562">
    <property type="term" value="F:efflux transmembrane transporter activity"/>
    <property type="evidence" value="ECO:0007669"/>
    <property type="project" value="TreeGrafter"/>
</dbReference>
<dbReference type="Gene3D" id="1.10.287.470">
    <property type="entry name" value="Helix hairpin bin"/>
    <property type="match status" value="1"/>
</dbReference>
<dbReference type="InterPro" id="IPR058625">
    <property type="entry name" value="MdtA-like_BSH"/>
</dbReference>
<evidence type="ECO:0000313" key="7">
    <source>
        <dbReference type="Proteomes" id="UP000509458"/>
    </source>
</evidence>
<dbReference type="PANTHER" id="PTHR30469:SF11">
    <property type="entry name" value="BLL4320 PROTEIN"/>
    <property type="match status" value="1"/>
</dbReference>
<feature type="chain" id="PRO_5029598228" evidence="3">
    <location>
        <begin position="29"/>
        <end position="352"/>
    </location>
</feature>
<dbReference type="AlphaFoldDB" id="A0A6T9XYX9"/>
<proteinExistence type="inferred from homology"/>
<dbReference type="SUPFAM" id="SSF111369">
    <property type="entry name" value="HlyD-like secretion proteins"/>
    <property type="match status" value="1"/>
</dbReference>
<dbReference type="PANTHER" id="PTHR30469">
    <property type="entry name" value="MULTIDRUG RESISTANCE PROTEIN MDTA"/>
    <property type="match status" value="1"/>
</dbReference>
<evidence type="ECO:0000313" key="6">
    <source>
        <dbReference type="EMBL" id="CAB9493247.1"/>
    </source>
</evidence>
<dbReference type="Gene3D" id="2.40.420.20">
    <property type="match status" value="1"/>
</dbReference>
<dbReference type="Pfam" id="PF25917">
    <property type="entry name" value="BSH_RND"/>
    <property type="match status" value="1"/>
</dbReference>
<evidence type="ECO:0000256" key="2">
    <source>
        <dbReference type="SAM" id="Coils"/>
    </source>
</evidence>
<keyword evidence="2" id="KW-0175">Coiled coil</keyword>
<dbReference type="Gene3D" id="2.40.50.100">
    <property type="match status" value="1"/>
</dbReference>
<dbReference type="NCBIfam" id="TIGR01730">
    <property type="entry name" value="RND_mfp"/>
    <property type="match status" value="1"/>
</dbReference>
<name>A0A6T9XYX9_ALTMA</name>
<dbReference type="EMBL" id="LR812090">
    <property type="protein sequence ID" value="CAB9493247.1"/>
    <property type="molecule type" value="Genomic_DNA"/>
</dbReference>
<dbReference type="Gene3D" id="2.40.30.170">
    <property type="match status" value="1"/>
</dbReference>
<evidence type="ECO:0000256" key="3">
    <source>
        <dbReference type="SAM" id="SignalP"/>
    </source>
</evidence>
<feature type="signal peptide" evidence="3">
    <location>
        <begin position="1"/>
        <end position="28"/>
    </location>
</feature>
<dbReference type="InterPro" id="IPR006143">
    <property type="entry name" value="RND_pump_MFP"/>
</dbReference>
<feature type="coiled-coil region" evidence="2">
    <location>
        <begin position="104"/>
        <end position="155"/>
    </location>
</feature>
<dbReference type="Proteomes" id="UP000509458">
    <property type="component" value="Chromosome"/>
</dbReference>
<accession>A0A6T9XYX9</accession>
<organism evidence="6 7">
    <name type="scientific">Alteromonas macleodii</name>
    <name type="common">Pseudoalteromonas macleodii</name>
    <dbReference type="NCBI Taxonomy" id="28108"/>
    <lineage>
        <taxon>Bacteria</taxon>
        <taxon>Pseudomonadati</taxon>
        <taxon>Pseudomonadota</taxon>
        <taxon>Gammaproteobacteria</taxon>
        <taxon>Alteromonadales</taxon>
        <taxon>Alteromonadaceae</taxon>
        <taxon>Alteromonas/Salinimonas group</taxon>
        <taxon>Alteromonas</taxon>
    </lineage>
</organism>